<dbReference type="EMBL" id="WMIE01000003">
    <property type="protein sequence ID" value="MTH77569.1"/>
    <property type="molecule type" value="Genomic_DNA"/>
</dbReference>
<dbReference type="OrthoDB" id="7452585at2"/>
<dbReference type="AlphaFoldDB" id="A0A6L6J9Z5"/>
<name>A0A6L6J9Z5_9RHOB</name>
<protein>
    <recommendedName>
        <fullName evidence="3">Ribbon-helix-helix protein, CopG family</fullName>
    </recommendedName>
</protein>
<dbReference type="Proteomes" id="UP000478183">
    <property type="component" value="Unassembled WGS sequence"/>
</dbReference>
<evidence type="ECO:0000313" key="1">
    <source>
        <dbReference type="EMBL" id="MTH77569.1"/>
    </source>
</evidence>
<proteinExistence type="predicted"/>
<sequence length="68" mass="7895">MSTQDKTISKNKRGRPATGLGMGVLVRLHPDLLDWLDAEREKLDPQPSRPEMIRLFLEERRGRVIVRD</sequence>
<comment type="caution">
    <text evidence="1">The sequence shown here is derived from an EMBL/GenBank/DDBJ whole genome shotgun (WGS) entry which is preliminary data.</text>
</comment>
<organism evidence="1 2">
    <name type="scientific">Paracoccus aestuariivivens</name>
    <dbReference type="NCBI Taxonomy" id="1820333"/>
    <lineage>
        <taxon>Bacteria</taxon>
        <taxon>Pseudomonadati</taxon>
        <taxon>Pseudomonadota</taxon>
        <taxon>Alphaproteobacteria</taxon>
        <taxon>Rhodobacterales</taxon>
        <taxon>Paracoccaceae</taxon>
        <taxon>Paracoccus</taxon>
    </lineage>
</organism>
<reference evidence="1 2" key="1">
    <citation type="submission" date="2019-11" db="EMBL/GenBank/DDBJ databases">
        <authorList>
            <person name="Dong K."/>
        </authorList>
    </citation>
    <scope>NUCLEOTIDE SEQUENCE [LARGE SCALE GENOMIC DNA]</scope>
    <source>
        <strain evidence="1 2">NBRC 111993</strain>
    </source>
</reference>
<gene>
    <name evidence="1" type="ORF">GL286_07510</name>
</gene>
<evidence type="ECO:0008006" key="3">
    <source>
        <dbReference type="Google" id="ProtNLM"/>
    </source>
</evidence>
<keyword evidence="2" id="KW-1185">Reference proteome</keyword>
<evidence type="ECO:0000313" key="2">
    <source>
        <dbReference type="Proteomes" id="UP000478183"/>
    </source>
</evidence>
<accession>A0A6L6J9Z5</accession>